<gene>
    <name evidence="13" type="ORF">DXB93_09010</name>
</gene>
<name>A0A3E3EE82_9FIRM</name>
<evidence type="ECO:0000313" key="14">
    <source>
        <dbReference type="Proteomes" id="UP000261032"/>
    </source>
</evidence>
<sequence length="332" mass="39209">MINYLKEKLRPIVGGMLVLVFINIYFLYLCGSRLYLSDLVYLDVILIFIGITIFIYGNVKYRAVEKIMKTNNFLTTKELKSYLSLQALSVIEQNDLYYHEEINHLSTQIQELSDYISRWSHEAKLPIASMRLMNERNQDLVLKKQMRLTIEQIQLLLNTMLMSSKLRNPVNDIKIEKVFLSQVIKEAIKHQSYFLINDHFKINLKVENEYVYSDRRWLTYMLDQFITNSIKYKQTEPNLTFYIREDHDGLELIVEDNGIGIAPEDAPYIFDRGFIGHNLRDGDYRSTGMGLYFVKEIAEKLGIKVIYDNTFCSGSRFKLQFEDNAEYFMLDY</sequence>
<evidence type="ECO:0000256" key="10">
    <source>
        <dbReference type="ARBA" id="ARBA00023136"/>
    </source>
</evidence>
<dbReference type="GO" id="GO:0016036">
    <property type="term" value="P:cellular response to phosphate starvation"/>
    <property type="evidence" value="ECO:0007669"/>
    <property type="project" value="TreeGrafter"/>
</dbReference>
<dbReference type="InterPro" id="IPR005467">
    <property type="entry name" value="His_kinase_dom"/>
</dbReference>
<evidence type="ECO:0000256" key="5">
    <source>
        <dbReference type="ARBA" id="ARBA00022679"/>
    </source>
</evidence>
<dbReference type="Proteomes" id="UP000261032">
    <property type="component" value="Unassembled WGS sequence"/>
</dbReference>
<comment type="caution">
    <text evidence="13">The sequence shown here is derived from an EMBL/GenBank/DDBJ whole genome shotgun (WGS) entry which is preliminary data.</text>
</comment>
<feature type="transmembrane region" description="Helical" evidence="11">
    <location>
        <begin position="12"/>
        <end position="28"/>
    </location>
</feature>
<dbReference type="SUPFAM" id="SSF55874">
    <property type="entry name" value="ATPase domain of HSP90 chaperone/DNA topoisomerase II/histidine kinase"/>
    <property type="match status" value="1"/>
</dbReference>
<evidence type="ECO:0000259" key="12">
    <source>
        <dbReference type="PROSITE" id="PS50109"/>
    </source>
</evidence>
<evidence type="ECO:0000256" key="9">
    <source>
        <dbReference type="ARBA" id="ARBA00023012"/>
    </source>
</evidence>
<dbReference type="InterPro" id="IPR050351">
    <property type="entry name" value="BphY/WalK/GraS-like"/>
</dbReference>
<keyword evidence="9" id="KW-0902">Two-component regulatory system</keyword>
<dbReference type="PANTHER" id="PTHR45453">
    <property type="entry name" value="PHOSPHATE REGULON SENSOR PROTEIN PHOR"/>
    <property type="match status" value="1"/>
</dbReference>
<evidence type="ECO:0000256" key="6">
    <source>
        <dbReference type="ARBA" id="ARBA00022692"/>
    </source>
</evidence>
<keyword evidence="8 11" id="KW-1133">Transmembrane helix</keyword>
<dbReference type="InterPro" id="IPR036890">
    <property type="entry name" value="HATPase_C_sf"/>
</dbReference>
<comment type="catalytic activity">
    <reaction evidence="1">
        <text>ATP + protein L-histidine = ADP + protein N-phospho-L-histidine.</text>
        <dbReference type="EC" id="2.7.13.3"/>
    </reaction>
</comment>
<evidence type="ECO:0000256" key="2">
    <source>
        <dbReference type="ARBA" id="ARBA00004651"/>
    </source>
</evidence>
<evidence type="ECO:0000256" key="8">
    <source>
        <dbReference type="ARBA" id="ARBA00022989"/>
    </source>
</evidence>
<organism evidence="13 14">
    <name type="scientific">Thomasclavelia ramosa</name>
    <dbReference type="NCBI Taxonomy" id="1547"/>
    <lineage>
        <taxon>Bacteria</taxon>
        <taxon>Bacillati</taxon>
        <taxon>Bacillota</taxon>
        <taxon>Erysipelotrichia</taxon>
        <taxon>Erysipelotrichales</taxon>
        <taxon>Coprobacillaceae</taxon>
        <taxon>Thomasclavelia</taxon>
    </lineage>
</organism>
<evidence type="ECO:0000256" key="4">
    <source>
        <dbReference type="ARBA" id="ARBA00022475"/>
    </source>
</evidence>
<keyword evidence="5" id="KW-0808">Transferase</keyword>
<evidence type="ECO:0000256" key="7">
    <source>
        <dbReference type="ARBA" id="ARBA00022777"/>
    </source>
</evidence>
<feature type="transmembrane region" description="Helical" evidence="11">
    <location>
        <begin position="40"/>
        <end position="59"/>
    </location>
</feature>
<keyword evidence="4" id="KW-1003">Cell membrane</keyword>
<keyword evidence="6 11" id="KW-0812">Transmembrane</keyword>
<keyword evidence="7 13" id="KW-0418">Kinase</keyword>
<accession>A0A3E3EE82</accession>
<dbReference type="EMBL" id="QUSL01000012">
    <property type="protein sequence ID" value="RGD85089.1"/>
    <property type="molecule type" value="Genomic_DNA"/>
</dbReference>
<dbReference type="PANTHER" id="PTHR45453:SF2">
    <property type="entry name" value="HISTIDINE KINASE"/>
    <property type="match status" value="1"/>
</dbReference>
<evidence type="ECO:0000256" key="1">
    <source>
        <dbReference type="ARBA" id="ARBA00000085"/>
    </source>
</evidence>
<keyword evidence="10 11" id="KW-0472">Membrane</keyword>
<comment type="subcellular location">
    <subcellularLocation>
        <location evidence="2">Cell membrane</location>
        <topology evidence="2">Multi-pass membrane protein</topology>
    </subcellularLocation>
</comment>
<protein>
    <recommendedName>
        <fullName evidence="3">histidine kinase</fullName>
        <ecNumber evidence="3">2.7.13.3</ecNumber>
    </recommendedName>
</protein>
<evidence type="ECO:0000313" key="13">
    <source>
        <dbReference type="EMBL" id="RGD85089.1"/>
    </source>
</evidence>
<reference evidence="13 14" key="1">
    <citation type="submission" date="2018-08" db="EMBL/GenBank/DDBJ databases">
        <title>A genome reference for cultivated species of the human gut microbiota.</title>
        <authorList>
            <person name="Zou Y."/>
            <person name="Xue W."/>
            <person name="Luo G."/>
        </authorList>
    </citation>
    <scope>NUCLEOTIDE SEQUENCE [LARGE SCALE GENOMIC DNA]</scope>
    <source>
        <strain evidence="13 14">OM06-4</strain>
    </source>
</reference>
<dbReference type="GO" id="GO:0004721">
    <property type="term" value="F:phosphoprotein phosphatase activity"/>
    <property type="evidence" value="ECO:0007669"/>
    <property type="project" value="TreeGrafter"/>
</dbReference>
<dbReference type="Gene3D" id="3.30.565.10">
    <property type="entry name" value="Histidine kinase-like ATPase, C-terminal domain"/>
    <property type="match status" value="1"/>
</dbReference>
<feature type="domain" description="Histidine kinase" evidence="12">
    <location>
        <begin position="118"/>
        <end position="325"/>
    </location>
</feature>
<dbReference type="GO" id="GO:0000155">
    <property type="term" value="F:phosphorelay sensor kinase activity"/>
    <property type="evidence" value="ECO:0007669"/>
    <property type="project" value="TreeGrafter"/>
</dbReference>
<dbReference type="InterPro" id="IPR003594">
    <property type="entry name" value="HATPase_dom"/>
</dbReference>
<dbReference type="SMART" id="SM00387">
    <property type="entry name" value="HATPase_c"/>
    <property type="match status" value="1"/>
</dbReference>
<evidence type="ECO:0000256" key="3">
    <source>
        <dbReference type="ARBA" id="ARBA00012438"/>
    </source>
</evidence>
<dbReference type="PROSITE" id="PS50109">
    <property type="entry name" value="HIS_KIN"/>
    <property type="match status" value="1"/>
</dbReference>
<dbReference type="AlphaFoldDB" id="A0A3E3EE82"/>
<evidence type="ECO:0000256" key="11">
    <source>
        <dbReference type="SAM" id="Phobius"/>
    </source>
</evidence>
<proteinExistence type="predicted"/>
<dbReference type="Pfam" id="PF02518">
    <property type="entry name" value="HATPase_c"/>
    <property type="match status" value="1"/>
</dbReference>
<dbReference type="EC" id="2.7.13.3" evidence="3"/>
<dbReference type="RefSeq" id="WP_009008889.1">
    <property type="nucleotide sequence ID" value="NZ_CAXMZC010000001.1"/>
</dbReference>
<dbReference type="GO" id="GO:0005886">
    <property type="term" value="C:plasma membrane"/>
    <property type="evidence" value="ECO:0007669"/>
    <property type="project" value="UniProtKB-SubCell"/>
</dbReference>